<comment type="caution">
    <text evidence="1">The sequence shown here is derived from an EMBL/GenBank/DDBJ whole genome shotgun (WGS) entry which is preliminary data.</text>
</comment>
<gene>
    <name evidence="1" type="ORF">TIFTF001_054513</name>
    <name evidence="2" type="ORF">TIFTF001_054517</name>
</gene>
<dbReference type="EMBL" id="BTGU01014942">
    <property type="protein sequence ID" value="GMN75075.1"/>
    <property type="molecule type" value="Genomic_DNA"/>
</dbReference>
<accession>A0AA88EI19</accession>
<evidence type="ECO:0000313" key="1">
    <source>
        <dbReference type="EMBL" id="GMN75075.1"/>
    </source>
</evidence>
<proteinExistence type="predicted"/>
<dbReference type="Proteomes" id="UP001187192">
    <property type="component" value="Unassembled WGS sequence"/>
</dbReference>
<evidence type="ECO:0000313" key="2">
    <source>
        <dbReference type="EMBL" id="GMN75084.1"/>
    </source>
</evidence>
<dbReference type="InterPro" id="IPR037104">
    <property type="entry name" value="Annexin_sf"/>
</dbReference>
<organism evidence="1 3">
    <name type="scientific">Ficus carica</name>
    <name type="common">Common fig</name>
    <dbReference type="NCBI Taxonomy" id="3494"/>
    <lineage>
        <taxon>Eukaryota</taxon>
        <taxon>Viridiplantae</taxon>
        <taxon>Streptophyta</taxon>
        <taxon>Embryophyta</taxon>
        <taxon>Tracheophyta</taxon>
        <taxon>Spermatophyta</taxon>
        <taxon>Magnoliopsida</taxon>
        <taxon>eudicotyledons</taxon>
        <taxon>Gunneridae</taxon>
        <taxon>Pentapetalae</taxon>
        <taxon>rosids</taxon>
        <taxon>fabids</taxon>
        <taxon>Rosales</taxon>
        <taxon>Moraceae</taxon>
        <taxon>Ficeae</taxon>
        <taxon>Ficus</taxon>
    </lineage>
</organism>
<dbReference type="AlphaFoldDB" id="A0AA88EI19"/>
<sequence length="128" mass="15255">MVNLQSIRDMETLYDRGLLYRAVIESCSQKFGHDNQMRYLLLHLLLPREYYLATLINEYLSKNDLKHATEQICSLHSSEIQQIKGIYPSLFGRELEDDIETFTFGEHRKVYMFYVVLSCYITLMYKHT</sequence>
<dbReference type="SUPFAM" id="SSF47874">
    <property type="entry name" value="Annexin"/>
    <property type="match status" value="1"/>
</dbReference>
<keyword evidence="3" id="KW-1185">Reference proteome</keyword>
<dbReference type="GO" id="GO:0005509">
    <property type="term" value="F:calcium ion binding"/>
    <property type="evidence" value="ECO:0007669"/>
    <property type="project" value="InterPro"/>
</dbReference>
<reference evidence="1" key="1">
    <citation type="submission" date="2023-07" db="EMBL/GenBank/DDBJ databases">
        <title>draft genome sequence of fig (Ficus carica).</title>
        <authorList>
            <person name="Takahashi T."/>
            <person name="Nishimura K."/>
        </authorList>
    </citation>
    <scope>NUCLEOTIDE SEQUENCE</scope>
</reference>
<evidence type="ECO:0000313" key="3">
    <source>
        <dbReference type="Proteomes" id="UP001187192"/>
    </source>
</evidence>
<dbReference type="Gene3D" id="1.10.220.10">
    <property type="entry name" value="Annexin"/>
    <property type="match status" value="1"/>
</dbReference>
<protein>
    <submittedName>
        <fullName evidence="1">Uncharacterized protein</fullName>
    </submittedName>
</protein>
<dbReference type="GO" id="GO:0005544">
    <property type="term" value="F:calcium-dependent phospholipid binding"/>
    <property type="evidence" value="ECO:0007669"/>
    <property type="project" value="InterPro"/>
</dbReference>
<dbReference type="EMBL" id="BTGU01014947">
    <property type="protein sequence ID" value="GMN75084.1"/>
    <property type="molecule type" value="Genomic_DNA"/>
</dbReference>
<name>A0AA88EI19_FICCA</name>